<name>A0A9X0DBT6_9CNID</name>
<feature type="region of interest" description="Disordered" evidence="1">
    <location>
        <begin position="174"/>
        <end position="208"/>
    </location>
</feature>
<keyword evidence="3" id="KW-1185">Reference proteome</keyword>
<protein>
    <submittedName>
        <fullName evidence="2">Uncharacterized protein</fullName>
    </submittedName>
</protein>
<dbReference type="EMBL" id="MU825396">
    <property type="protein sequence ID" value="KAJ7394782.1"/>
    <property type="molecule type" value="Genomic_DNA"/>
</dbReference>
<dbReference type="Proteomes" id="UP001163046">
    <property type="component" value="Unassembled WGS sequence"/>
</dbReference>
<evidence type="ECO:0000313" key="2">
    <source>
        <dbReference type="EMBL" id="KAJ7394782.1"/>
    </source>
</evidence>
<evidence type="ECO:0000256" key="1">
    <source>
        <dbReference type="SAM" id="MobiDB-lite"/>
    </source>
</evidence>
<proteinExistence type="predicted"/>
<comment type="caution">
    <text evidence="2">The sequence shown here is derived from an EMBL/GenBank/DDBJ whole genome shotgun (WGS) entry which is preliminary data.</text>
</comment>
<gene>
    <name evidence="2" type="ORF">OS493_000616</name>
</gene>
<feature type="compositionally biased region" description="Polar residues" evidence="1">
    <location>
        <begin position="34"/>
        <end position="45"/>
    </location>
</feature>
<feature type="region of interest" description="Disordered" evidence="1">
    <location>
        <begin position="23"/>
        <end position="63"/>
    </location>
</feature>
<reference evidence="2" key="1">
    <citation type="submission" date="2023-01" db="EMBL/GenBank/DDBJ databases">
        <title>Genome assembly of the deep-sea coral Lophelia pertusa.</title>
        <authorList>
            <person name="Herrera S."/>
            <person name="Cordes E."/>
        </authorList>
    </citation>
    <scope>NUCLEOTIDE SEQUENCE</scope>
    <source>
        <strain evidence="2">USNM1676648</strain>
        <tissue evidence="2">Polyp</tissue>
    </source>
</reference>
<accession>A0A9X0DBT6</accession>
<organism evidence="2 3">
    <name type="scientific">Desmophyllum pertusum</name>
    <dbReference type="NCBI Taxonomy" id="174260"/>
    <lineage>
        <taxon>Eukaryota</taxon>
        <taxon>Metazoa</taxon>
        <taxon>Cnidaria</taxon>
        <taxon>Anthozoa</taxon>
        <taxon>Hexacorallia</taxon>
        <taxon>Scleractinia</taxon>
        <taxon>Caryophylliina</taxon>
        <taxon>Caryophylliidae</taxon>
        <taxon>Desmophyllum</taxon>
    </lineage>
</organism>
<evidence type="ECO:0000313" key="3">
    <source>
        <dbReference type="Proteomes" id="UP001163046"/>
    </source>
</evidence>
<sequence>MGVSISRPLRRSKYTVHTLDGESSVFDESEKFLSPSSQQQKTNTDTLRRSKGSSKRNEPQFFQLKPVRGKPMYAFDSLDTIESRKSVPFAVLPEDNTRASTSSPDGEGELISVHSNEETITLEKSDKLLFLDEVVDDLEDENSAKKCAKKFKEKNMPRPTEYVHQKVIAPLQGKLGRSDPVSSITRSGKEAHLPDGNHSRRSKENTRDSVVVTLGECANGRETNGELEITRVVPADSETGTVCPNNRYKLNLHHSTSQNFP</sequence>
<feature type="compositionally biased region" description="Basic and acidic residues" evidence="1">
    <location>
        <begin position="187"/>
        <end position="207"/>
    </location>
</feature>
<dbReference type="AlphaFoldDB" id="A0A9X0DBT6"/>